<proteinExistence type="predicted"/>
<gene>
    <name evidence="2" type="ORF">GIY30_05020</name>
</gene>
<reference evidence="2 3" key="1">
    <citation type="submission" date="2019-11" db="EMBL/GenBank/DDBJ databases">
        <title>Gordonia sp. nov., a novel actinobacterium isolated from mangrove soil in Hainan.</title>
        <authorList>
            <person name="Huang X."/>
            <person name="Xie Y."/>
            <person name="Chu X."/>
            <person name="Xiao K."/>
        </authorList>
    </citation>
    <scope>NUCLEOTIDE SEQUENCE [LARGE SCALE GENOMIC DNA]</scope>
    <source>
        <strain evidence="2 3">HNM0687</strain>
    </source>
</reference>
<organism evidence="2 3">
    <name type="scientific">Gordonia mangrovi</name>
    <dbReference type="NCBI Taxonomy" id="2665643"/>
    <lineage>
        <taxon>Bacteria</taxon>
        <taxon>Bacillati</taxon>
        <taxon>Actinomycetota</taxon>
        <taxon>Actinomycetes</taxon>
        <taxon>Mycobacteriales</taxon>
        <taxon>Gordoniaceae</taxon>
        <taxon>Gordonia</taxon>
    </lineage>
</organism>
<dbReference type="RefSeq" id="WP_160901416.1">
    <property type="nucleotide sequence ID" value="NZ_CP102850.1"/>
</dbReference>
<dbReference type="AlphaFoldDB" id="A0A6L7GLF7"/>
<protein>
    <submittedName>
        <fullName evidence="2">Pyridoxamine 5'-phosphate oxidase family protein</fullName>
    </submittedName>
</protein>
<dbReference type="Pfam" id="PF01243">
    <property type="entry name" value="PNPOx_N"/>
    <property type="match status" value="1"/>
</dbReference>
<name>A0A6L7GLF7_9ACTN</name>
<feature type="domain" description="Pyridoxamine 5'-phosphate oxidase N-terminal" evidence="1">
    <location>
        <begin position="30"/>
        <end position="150"/>
    </location>
</feature>
<dbReference type="PANTHER" id="PTHR42815:SF2">
    <property type="entry name" value="FAD-BINDING, PUTATIVE (AFU_ORTHOLOGUE AFUA_6G07600)-RELATED"/>
    <property type="match status" value="1"/>
</dbReference>
<dbReference type="PANTHER" id="PTHR42815">
    <property type="entry name" value="FAD-BINDING, PUTATIVE (AFU_ORTHOLOGUE AFUA_6G07600)-RELATED"/>
    <property type="match status" value="1"/>
</dbReference>
<dbReference type="InterPro" id="IPR012349">
    <property type="entry name" value="Split_barrel_FMN-bd"/>
</dbReference>
<dbReference type="NCBIfam" id="TIGR04025">
    <property type="entry name" value="PPOX_FMN_DR2398"/>
    <property type="match status" value="1"/>
</dbReference>
<dbReference type="InterPro" id="IPR024029">
    <property type="entry name" value="Pyridox_Oxase_FMN-dep"/>
</dbReference>
<dbReference type="InterPro" id="IPR011576">
    <property type="entry name" value="Pyridox_Oxase_N"/>
</dbReference>
<keyword evidence="3" id="KW-1185">Reference proteome</keyword>
<evidence type="ECO:0000313" key="2">
    <source>
        <dbReference type="EMBL" id="MXP20719.1"/>
    </source>
</evidence>
<evidence type="ECO:0000259" key="1">
    <source>
        <dbReference type="Pfam" id="PF01243"/>
    </source>
</evidence>
<dbReference type="Gene3D" id="2.30.110.10">
    <property type="entry name" value="Electron Transport, Fmn-binding Protein, Chain A"/>
    <property type="match status" value="1"/>
</dbReference>
<dbReference type="Proteomes" id="UP000475545">
    <property type="component" value="Unassembled WGS sequence"/>
</dbReference>
<sequence>MQITSEQQLREIVGHPHQKVIDKVRPTLHQVHVSWLAACPMVFLATADASGRMDVSPKGDPAGKIVHVIDSHRVAIPERPGNRRIDGYLNVLQNPHVGLVALIPGRGDTLRINGAARIVDDGDYFDALAVKQIRPLLALEVDVEEVFFHCAKAFLRSDLWRPETWEPDALPSTAKITKALMPELDETELEKAYAEPEFRKWLY</sequence>
<accession>A0A6L7GLF7</accession>
<dbReference type="SUPFAM" id="SSF50475">
    <property type="entry name" value="FMN-binding split barrel"/>
    <property type="match status" value="1"/>
</dbReference>
<comment type="caution">
    <text evidence="2">The sequence shown here is derived from an EMBL/GenBank/DDBJ whole genome shotgun (WGS) entry which is preliminary data.</text>
</comment>
<dbReference type="EMBL" id="WMBR01000001">
    <property type="protein sequence ID" value="MXP20719.1"/>
    <property type="molecule type" value="Genomic_DNA"/>
</dbReference>
<evidence type="ECO:0000313" key="3">
    <source>
        <dbReference type="Proteomes" id="UP000475545"/>
    </source>
</evidence>